<reference evidence="2 3" key="1">
    <citation type="submission" date="2019-06" db="EMBL/GenBank/DDBJ databases">
        <title>Whole genome shotgun sequence of Microbacterium testaceum NBRC 12675.</title>
        <authorList>
            <person name="Hosoyama A."/>
            <person name="Uohara A."/>
            <person name="Ohji S."/>
            <person name="Ichikawa N."/>
        </authorList>
    </citation>
    <scope>NUCLEOTIDE SEQUENCE [LARGE SCALE GENOMIC DNA]</scope>
    <source>
        <strain evidence="2 3">NBRC 12675</strain>
    </source>
</reference>
<evidence type="ECO:0000313" key="2">
    <source>
        <dbReference type="EMBL" id="GEB44155.1"/>
    </source>
</evidence>
<comment type="caution">
    <text evidence="2">The sequence shown here is derived from an EMBL/GenBank/DDBJ whole genome shotgun (WGS) entry which is preliminary data.</text>
</comment>
<feature type="compositionally biased region" description="Basic and acidic residues" evidence="1">
    <location>
        <begin position="14"/>
        <end position="25"/>
    </location>
</feature>
<sequence>MQQDGGHGASRTSTRVDDERRRPGGDDDAAQAEGAGIHAPSSERRAESDAAEERPDTLEA</sequence>
<feature type="compositionally biased region" description="Basic and acidic residues" evidence="1">
    <location>
        <begin position="41"/>
        <end position="60"/>
    </location>
</feature>
<protein>
    <submittedName>
        <fullName evidence="2">Uncharacterized protein</fullName>
    </submittedName>
</protein>
<dbReference type="AlphaFoldDB" id="A0A4Y3QGC1"/>
<gene>
    <name evidence="2" type="ORF">MTE01_01000</name>
</gene>
<dbReference type="Proteomes" id="UP000319525">
    <property type="component" value="Unassembled WGS sequence"/>
</dbReference>
<proteinExistence type="predicted"/>
<organism evidence="2 3">
    <name type="scientific">Microbacterium testaceum</name>
    <name type="common">Aureobacterium testaceum</name>
    <name type="synonym">Brevibacterium testaceum</name>
    <dbReference type="NCBI Taxonomy" id="2033"/>
    <lineage>
        <taxon>Bacteria</taxon>
        <taxon>Bacillati</taxon>
        <taxon>Actinomycetota</taxon>
        <taxon>Actinomycetes</taxon>
        <taxon>Micrococcales</taxon>
        <taxon>Microbacteriaceae</taxon>
        <taxon>Microbacterium</taxon>
    </lineage>
</organism>
<feature type="region of interest" description="Disordered" evidence="1">
    <location>
        <begin position="1"/>
        <end position="60"/>
    </location>
</feature>
<feature type="compositionally biased region" description="Low complexity" evidence="1">
    <location>
        <begin position="31"/>
        <end position="40"/>
    </location>
</feature>
<accession>A0A4Y3QGC1</accession>
<evidence type="ECO:0000313" key="3">
    <source>
        <dbReference type="Proteomes" id="UP000319525"/>
    </source>
</evidence>
<dbReference type="EMBL" id="BJML01000001">
    <property type="protein sequence ID" value="GEB44155.1"/>
    <property type="molecule type" value="Genomic_DNA"/>
</dbReference>
<name>A0A4Y3QGC1_MICTE</name>
<evidence type="ECO:0000256" key="1">
    <source>
        <dbReference type="SAM" id="MobiDB-lite"/>
    </source>
</evidence>